<accession>A0A940SH00</accession>
<dbReference type="InterPro" id="IPR036514">
    <property type="entry name" value="SGNH_hydro_sf"/>
</dbReference>
<dbReference type="Proteomes" id="UP000682134">
    <property type="component" value="Unassembled WGS sequence"/>
</dbReference>
<dbReference type="EMBL" id="JAGIYQ010000006">
    <property type="protein sequence ID" value="MBP0725657.1"/>
    <property type="molecule type" value="Genomic_DNA"/>
</dbReference>
<dbReference type="PANTHER" id="PTHR30383:SF27">
    <property type="entry name" value="SPORE GERMINATION LIPASE LIPC"/>
    <property type="match status" value="1"/>
</dbReference>
<dbReference type="InterPro" id="IPR013830">
    <property type="entry name" value="SGNH_hydro"/>
</dbReference>
<dbReference type="Pfam" id="PF13472">
    <property type="entry name" value="Lipase_GDSL_2"/>
    <property type="match status" value="1"/>
</dbReference>
<comment type="caution">
    <text evidence="2">The sequence shown here is derived from an EMBL/GenBank/DDBJ whole genome shotgun (WGS) entry which is preliminary data.</text>
</comment>
<evidence type="ECO:0000313" key="2">
    <source>
        <dbReference type="EMBL" id="MBP0725657.1"/>
    </source>
</evidence>
<dbReference type="Gene3D" id="3.40.50.1110">
    <property type="entry name" value="SGNH hydrolase"/>
    <property type="match status" value="1"/>
</dbReference>
<proteinExistence type="predicted"/>
<name>A0A940SH00_9BACI</name>
<dbReference type="GO" id="GO:0004622">
    <property type="term" value="F:phosphatidylcholine lysophospholipase activity"/>
    <property type="evidence" value="ECO:0007669"/>
    <property type="project" value="TreeGrafter"/>
</dbReference>
<sequence length="266" mass="29797">MKLNKFVLVILFFSTFCFLLLLTGFAKGTLTVLNPKKHTSQIQGAPQVPIQHLSSIRILAFGDSLTRGVGDEDGEGYVRRVQKDLKTNYKQASSVTNLAVSGAKTSDLLQVLQKKSVQQDIQEANVIFLTIGGNDLFPGADNLNQQYLEKYRPDAKTFSANLNEIFKTIRLKNEEAPIYVFGYYNPFHNVEGLDASSSFVSNWNNILENAALQVNQAYVIPTFDIFYNEEQLYLNTDHFHPNKDGYIQMANRLSTKLGTQLELGGG</sequence>
<evidence type="ECO:0000313" key="3">
    <source>
        <dbReference type="Proteomes" id="UP000682134"/>
    </source>
</evidence>
<organism evidence="2 3">
    <name type="scientific">Gottfriedia endophytica</name>
    <dbReference type="NCBI Taxonomy" id="2820819"/>
    <lineage>
        <taxon>Bacteria</taxon>
        <taxon>Bacillati</taxon>
        <taxon>Bacillota</taxon>
        <taxon>Bacilli</taxon>
        <taxon>Bacillales</taxon>
        <taxon>Bacillaceae</taxon>
        <taxon>Gottfriedia</taxon>
    </lineage>
</organism>
<protein>
    <submittedName>
        <fullName evidence="2">Lipase</fullName>
    </submittedName>
</protein>
<dbReference type="SUPFAM" id="SSF52266">
    <property type="entry name" value="SGNH hydrolase"/>
    <property type="match status" value="1"/>
</dbReference>
<dbReference type="InterPro" id="IPR051532">
    <property type="entry name" value="Ester_Hydrolysis_Enzymes"/>
</dbReference>
<dbReference type="RefSeq" id="WP_209405453.1">
    <property type="nucleotide sequence ID" value="NZ_JAGIYQ010000006.1"/>
</dbReference>
<keyword evidence="3" id="KW-1185">Reference proteome</keyword>
<feature type="domain" description="SGNH hydrolase-type esterase" evidence="1">
    <location>
        <begin position="60"/>
        <end position="246"/>
    </location>
</feature>
<dbReference type="PANTHER" id="PTHR30383">
    <property type="entry name" value="THIOESTERASE 1/PROTEASE 1/LYSOPHOSPHOLIPASE L1"/>
    <property type="match status" value="1"/>
</dbReference>
<reference evidence="2" key="1">
    <citation type="submission" date="2021-04" db="EMBL/GenBank/DDBJ databases">
        <title>Genome seq and assembly of Bacillus sp.</title>
        <authorList>
            <person name="Chhetri G."/>
        </authorList>
    </citation>
    <scope>NUCLEOTIDE SEQUENCE</scope>
    <source>
        <strain evidence="2">RG28</strain>
    </source>
</reference>
<evidence type="ECO:0000259" key="1">
    <source>
        <dbReference type="Pfam" id="PF13472"/>
    </source>
</evidence>
<dbReference type="AlphaFoldDB" id="A0A940SH00"/>
<gene>
    <name evidence="2" type="ORF">J5Y03_10790</name>
</gene>